<feature type="coiled-coil region" evidence="1">
    <location>
        <begin position="107"/>
        <end position="134"/>
    </location>
</feature>
<dbReference type="EMBL" id="NIYS01000082">
    <property type="protein sequence ID" value="PAY73473.1"/>
    <property type="molecule type" value="Genomic_DNA"/>
</dbReference>
<sequence>MSYKIKICDILKGAAMEGQYKGAQRGAKCEEIANELTRRGVKNNKGEPVTKGGVSHWLEGRREPNFETLAELCDMFGVYALMPMHGGNWIRVYPGDNGAEMELREAVAERDAIIDELKARIAELEAALAEKQVPAEAEEMGGEKAEEVAAKQAPNDKKEMGANEWVNPNPRKYSVEMLCQVLAAIGGEYMGNNAGLQQKITALDNDGNRKAISNGAFYRLVEQAKERGLISVDQDIAYKKDENGNQIGKGKKGDKLITLLPNWMDKLGDE</sequence>
<dbReference type="GO" id="GO:0003677">
    <property type="term" value="F:DNA binding"/>
    <property type="evidence" value="ECO:0007669"/>
    <property type="project" value="InterPro"/>
</dbReference>
<reference evidence="4" key="1">
    <citation type="submission" date="2017-06" db="EMBL/GenBank/DDBJ databases">
        <title>WGS of SAMN07203007.</title>
        <authorList>
            <person name="Fouts D."/>
            <person name="Sutton G."/>
            <person name="Nguyen K."/>
            <person name="Thamlikitkul V."/>
        </authorList>
    </citation>
    <scope>NUCLEOTIDE SEQUENCE [LARGE SCALE GENOMIC DNA]</scope>
    <source>
        <strain evidence="4">ESBL-W3-2</strain>
    </source>
</reference>
<evidence type="ECO:0000256" key="1">
    <source>
        <dbReference type="SAM" id="Coils"/>
    </source>
</evidence>
<dbReference type="PROSITE" id="PS50943">
    <property type="entry name" value="HTH_CROC1"/>
    <property type="match status" value="1"/>
</dbReference>
<dbReference type="RefSeq" id="WP_032337980.1">
    <property type="nucleotide sequence ID" value="NZ_NIYS01000082.1"/>
</dbReference>
<dbReference type="Proteomes" id="UP000218430">
    <property type="component" value="Unassembled WGS sequence"/>
</dbReference>
<proteinExistence type="predicted"/>
<evidence type="ECO:0000259" key="2">
    <source>
        <dbReference type="PROSITE" id="PS50943"/>
    </source>
</evidence>
<dbReference type="AlphaFoldDB" id="A0A9Q5XX16"/>
<keyword evidence="1" id="KW-0175">Coiled coil</keyword>
<comment type="caution">
    <text evidence="3">The sequence shown here is derived from an EMBL/GenBank/DDBJ whole genome shotgun (WGS) entry which is preliminary data.</text>
</comment>
<gene>
    <name evidence="3" type="ORF">CEH00_12670</name>
</gene>
<dbReference type="CDD" id="cd00093">
    <property type="entry name" value="HTH_XRE"/>
    <property type="match status" value="1"/>
</dbReference>
<organism evidence="3 4">
    <name type="scientific">Shigella boydii</name>
    <dbReference type="NCBI Taxonomy" id="621"/>
    <lineage>
        <taxon>Bacteria</taxon>
        <taxon>Pseudomonadati</taxon>
        <taxon>Pseudomonadota</taxon>
        <taxon>Gammaproteobacteria</taxon>
        <taxon>Enterobacterales</taxon>
        <taxon>Enterobacteriaceae</taxon>
        <taxon>Shigella</taxon>
    </lineage>
</organism>
<feature type="domain" description="HTH cro/C1-type" evidence="2">
    <location>
        <begin position="49"/>
        <end position="82"/>
    </location>
</feature>
<name>A0A9Q5XX16_SHIBO</name>
<dbReference type="InterPro" id="IPR001387">
    <property type="entry name" value="Cro/C1-type_HTH"/>
</dbReference>
<dbReference type="Gene3D" id="1.10.260.40">
    <property type="entry name" value="lambda repressor-like DNA-binding domains"/>
    <property type="match status" value="1"/>
</dbReference>
<evidence type="ECO:0000313" key="3">
    <source>
        <dbReference type="EMBL" id="PAY73473.1"/>
    </source>
</evidence>
<evidence type="ECO:0000313" key="4">
    <source>
        <dbReference type="Proteomes" id="UP000218430"/>
    </source>
</evidence>
<accession>A0A9Q5XX16</accession>
<dbReference type="InterPro" id="IPR010982">
    <property type="entry name" value="Lambda_DNA-bd_dom_sf"/>
</dbReference>
<dbReference type="GeneID" id="75204278"/>
<protein>
    <recommendedName>
        <fullName evidence="2">HTH cro/C1-type domain-containing protein</fullName>
    </recommendedName>
</protein>